<evidence type="ECO:0000256" key="1">
    <source>
        <dbReference type="SAM" id="MobiDB-lite"/>
    </source>
</evidence>
<evidence type="ECO:0000313" key="2">
    <source>
        <dbReference type="EMBL" id="JAD44368.1"/>
    </source>
</evidence>
<name>A0A0A9A339_ARUDO</name>
<feature type="region of interest" description="Disordered" evidence="1">
    <location>
        <begin position="1"/>
        <end position="24"/>
    </location>
</feature>
<reference evidence="2" key="2">
    <citation type="journal article" date="2015" name="Data Brief">
        <title>Shoot transcriptome of the giant reed, Arundo donax.</title>
        <authorList>
            <person name="Barrero R.A."/>
            <person name="Guerrero F.D."/>
            <person name="Moolhuijzen P."/>
            <person name="Goolsby J.A."/>
            <person name="Tidwell J."/>
            <person name="Bellgard S.E."/>
            <person name="Bellgard M.I."/>
        </authorList>
    </citation>
    <scope>NUCLEOTIDE SEQUENCE</scope>
    <source>
        <tissue evidence="2">Shoot tissue taken approximately 20 cm above the soil surface</tissue>
    </source>
</reference>
<dbReference type="EMBL" id="GBRH01253527">
    <property type="protein sequence ID" value="JAD44368.1"/>
    <property type="molecule type" value="Transcribed_RNA"/>
</dbReference>
<accession>A0A0A9A339</accession>
<reference evidence="2" key="1">
    <citation type="submission" date="2014-09" db="EMBL/GenBank/DDBJ databases">
        <authorList>
            <person name="Magalhaes I.L.F."/>
            <person name="Oliveira U."/>
            <person name="Santos F.R."/>
            <person name="Vidigal T.H.D.A."/>
            <person name="Brescovit A.D."/>
            <person name="Santos A.J."/>
        </authorList>
    </citation>
    <scope>NUCLEOTIDE SEQUENCE</scope>
    <source>
        <tissue evidence="2">Shoot tissue taken approximately 20 cm above the soil surface</tissue>
    </source>
</reference>
<proteinExistence type="predicted"/>
<organism evidence="2">
    <name type="scientific">Arundo donax</name>
    <name type="common">Giant reed</name>
    <name type="synonym">Donax arundinaceus</name>
    <dbReference type="NCBI Taxonomy" id="35708"/>
    <lineage>
        <taxon>Eukaryota</taxon>
        <taxon>Viridiplantae</taxon>
        <taxon>Streptophyta</taxon>
        <taxon>Embryophyta</taxon>
        <taxon>Tracheophyta</taxon>
        <taxon>Spermatophyta</taxon>
        <taxon>Magnoliopsida</taxon>
        <taxon>Liliopsida</taxon>
        <taxon>Poales</taxon>
        <taxon>Poaceae</taxon>
        <taxon>PACMAD clade</taxon>
        <taxon>Arundinoideae</taxon>
        <taxon>Arundineae</taxon>
        <taxon>Arundo</taxon>
    </lineage>
</organism>
<protein>
    <submittedName>
        <fullName evidence="2">Uncharacterized protein</fullName>
    </submittedName>
</protein>
<sequence length="24" mass="2217">MGSWSATTVSSAAPSMATGSASTA</sequence>
<dbReference type="AlphaFoldDB" id="A0A0A9A339"/>